<dbReference type="Pfam" id="PF26283">
    <property type="entry name" value="Ig_TRAPPC9-Trs120_4th"/>
    <property type="match status" value="1"/>
</dbReference>
<dbReference type="InterPro" id="IPR013935">
    <property type="entry name" value="Trs120_TRAPPC9"/>
</dbReference>
<feature type="region of interest" description="Disordered" evidence="3">
    <location>
        <begin position="1217"/>
        <end position="1241"/>
    </location>
</feature>
<dbReference type="Pfam" id="PF26280">
    <property type="entry name" value="Ig_TRAPPC9-Trs120_2nd"/>
    <property type="match status" value="1"/>
</dbReference>
<dbReference type="GO" id="GO:0005802">
    <property type="term" value="C:trans-Golgi network"/>
    <property type="evidence" value="ECO:0007669"/>
    <property type="project" value="TreeGrafter"/>
</dbReference>
<evidence type="ECO:0000256" key="3">
    <source>
        <dbReference type="SAM" id="MobiDB-lite"/>
    </source>
</evidence>
<dbReference type="Pfam" id="PF26254">
    <property type="entry name" value="Ig_TRAPPC9-Trs120_1st"/>
    <property type="match status" value="1"/>
</dbReference>
<dbReference type="InterPro" id="IPR058567">
    <property type="entry name" value="Ig_TRAPPC9_Trs120_3rd"/>
</dbReference>
<organism evidence="9 10">
    <name type="scientific">Vanrija pseudolonga</name>
    <dbReference type="NCBI Taxonomy" id="143232"/>
    <lineage>
        <taxon>Eukaryota</taxon>
        <taxon>Fungi</taxon>
        <taxon>Dikarya</taxon>
        <taxon>Basidiomycota</taxon>
        <taxon>Agaricomycotina</taxon>
        <taxon>Tremellomycetes</taxon>
        <taxon>Trichosporonales</taxon>
        <taxon>Trichosporonaceae</taxon>
        <taxon>Vanrija</taxon>
    </lineage>
</organism>
<evidence type="ECO:0000256" key="2">
    <source>
        <dbReference type="ARBA" id="ARBA00023034"/>
    </source>
</evidence>
<dbReference type="Pfam" id="PF26251">
    <property type="entry name" value="TPR_TRAPPC9-Trs120"/>
    <property type="match status" value="1"/>
</dbReference>
<dbReference type="Pfam" id="PF08626">
    <property type="entry name" value="TRAPPC9-Trs120"/>
    <property type="match status" value="1"/>
</dbReference>
<feature type="compositionally biased region" description="Polar residues" evidence="3">
    <location>
        <begin position="204"/>
        <end position="214"/>
    </location>
</feature>
<feature type="domain" description="Trs120/TRAPPC9 first Ig-like" evidence="6">
    <location>
        <begin position="862"/>
        <end position="1057"/>
    </location>
</feature>
<feature type="region of interest" description="Disordered" evidence="3">
    <location>
        <begin position="66"/>
        <end position="110"/>
    </location>
</feature>
<dbReference type="PANTHER" id="PTHR21512:SF5">
    <property type="entry name" value="TRAFFICKING PROTEIN PARTICLE COMPLEX SUBUNIT 9"/>
    <property type="match status" value="1"/>
</dbReference>
<proteinExistence type="predicted"/>
<reference evidence="9" key="1">
    <citation type="submission" date="2023-10" db="EMBL/GenBank/DDBJ databases">
        <authorList>
            <person name="Noh H."/>
        </authorList>
    </citation>
    <scope>NUCLEOTIDE SEQUENCE</scope>
    <source>
        <strain evidence="9">DUCC4014</strain>
    </source>
</reference>
<feature type="compositionally biased region" description="Polar residues" evidence="3">
    <location>
        <begin position="1222"/>
        <end position="1239"/>
    </location>
</feature>
<evidence type="ECO:0000259" key="7">
    <source>
        <dbReference type="Pfam" id="PF26282"/>
    </source>
</evidence>
<dbReference type="GeneID" id="87804576"/>
<feature type="compositionally biased region" description="Low complexity" evidence="3">
    <location>
        <begin position="93"/>
        <end position="104"/>
    </location>
</feature>
<feature type="region of interest" description="Disordered" evidence="3">
    <location>
        <begin position="148"/>
        <end position="174"/>
    </location>
</feature>
<dbReference type="InterPro" id="IPR058568">
    <property type="entry name" value="Ig_TRAPPC9_Trs120_4th"/>
</dbReference>
<keyword evidence="2" id="KW-0333">Golgi apparatus</keyword>
<dbReference type="EMBL" id="CP086714">
    <property type="protein sequence ID" value="WOO77752.1"/>
    <property type="molecule type" value="Genomic_DNA"/>
</dbReference>
<feature type="region of interest" description="Disordered" evidence="3">
    <location>
        <begin position="287"/>
        <end position="397"/>
    </location>
</feature>
<dbReference type="PANTHER" id="PTHR21512">
    <property type="entry name" value="TRAFFICKING PROTEIN PARTICLE COMPLEX SUBUNIT 9"/>
    <property type="match status" value="1"/>
</dbReference>
<dbReference type="RefSeq" id="XP_062623784.1">
    <property type="nucleotide sequence ID" value="XM_062767800.1"/>
</dbReference>
<name>A0AAF0Y0T6_9TREE</name>
<dbReference type="InterPro" id="IPR058563">
    <property type="entry name" value="Trs120_TRAPPC9_N"/>
</dbReference>
<feature type="region of interest" description="Disordered" evidence="3">
    <location>
        <begin position="204"/>
        <end position="239"/>
    </location>
</feature>
<feature type="domain" description="Trs120/TRAPPC9 third Ig-like" evidence="7">
    <location>
        <begin position="1209"/>
        <end position="1382"/>
    </location>
</feature>
<evidence type="ECO:0000313" key="9">
    <source>
        <dbReference type="EMBL" id="WOO77752.1"/>
    </source>
</evidence>
<feature type="region of interest" description="Disordered" evidence="3">
    <location>
        <begin position="1434"/>
        <end position="1457"/>
    </location>
</feature>
<dbReference type="Pfam" id="PF26282">
    <property type="entry name" value="Ig_TRAPPC9-Trs120_3rd"/>
    <property type="match status" value="1"/>
</dbReference>
<protein>
    <submittedName>
        <fullName evidence="9">Transport protein particle subunit</fullName>
    </submittedName>
</protein>
<evidence type="ECO:0000259" key="8">
    <source>
        <dbReference type="Pfam" id="PF26283"/>
    </source>
</evidence>
<gene>
    <name evidence="9" type="primary">trs120</name>
    <name evidence="9" type="ORF">LOC62_01G001319</name>
</gene>
<feature type="domain" description="Trs120/TRAPPC9 N-terminal" evidence="4">
    <location>
        <begin position="320"/>
        <end position="479"/>
    </location>
</feature>
<evidence type="ECO:0000259" key="5">
    <source>
        <dbReference type="Pfam" id="PF26251"/>
    </source>
</evidence>
<evidence type="ECO:0000256" key="1">
    <source>
        <dbReference type="ARBA" id="ARBA00004555"/>
    </source>
</evidence>
<feature type="compositionally biased region" description="Low complexity" evidence="3">
    <location>
        <begin position="287"/>
        <end position="321"/>
    </location>
</feature>
<dbReference type="Proteomes" id="UP000827549">
    <property type="component" value="Chromosome 1"/>
</dbReference>
<feature type="compositionally biased region" description="Low complexity" evidence="3">
    <location>
        <begin position="387"/>
        <end position="397"/>
    </location>
</feature>
<evidence type="ECO:0000259" key="4">
    <source>
        <dbReference type="Pfam" id="PF08626"/>
    </source>
</evidence>
<keyword evidence="10" id="KW-1185">Reference proteome</keyword>
<sequence>MSSTPAPQLSALADPLALARLQVLLVPVHNSASSSKGNVDLTDAVFDHWSGLFRSHQTLRGDEILHGALSPRSPSARPGKDGQGPRGRFLPNASAASISRGGSSNHVHLAFPSQPPAKHLYPLSLLRMTSFPLVVVGIAVEDGDDEVEGYSVDGKLEPAKDKKGRPRPTLQTQGWDSAFRHTLASILPETSAFPLVKRLVLVPSQTPSPSSRQGTPARKGSLQRKDSSTGGQTVVRAPLDGGDNWVARLLGELVGEVFGELGELAASLESPAGMNILSGTLLPSLSSAMPSPSHPQSPASPAAAARSRPQSASSASSRPSSLVHSNSLPIVPSSPGHGGASRTLTPGGRPTSIQNPSAPPIQASAIAPAPSPVQTSSNPFRRSGVLSSPFNRSSSANANASANVAAAALAKDIAGMAKYTTAPLAGIAGGRLLKLLGDMYLITGMYADAIKCYDDGAERARSVGDVLWEALAREGRAVAGVGEAWEARDGSNLSTPFPTSPIPVEILSHYFSALACLSRSPLPFPPTQILSPTPQTASGSFPIGTRVSAPQIGTGEGLLAYLYTSMCLRISHFVLLIFAAGGWGSIALSSLISHTLPRSFPPLLETQNDLSALRKRRLLLNQLASQSQLTRTSILGHAEAALGSYKRAMPKTEQLAVYVEVAWLARWLDLERKEAAATRQLASLLVQVITEGREESKRFASQLATDTDAGKDDNATGIGLGLPVSVNDPRSLRRRESAEGNASIISLFERACQVFGVDLLSLDVEPKVSTTIQTEREAETPSFGWADLQVELLKEGIAMAEALPDHAAVIRFCLSALKALHTHLTPSNQSQLVKLYPKALSIIRRRAIDFDGIPWWLPGRIVLSVEISSLSVNKMPFEHSRTEISTSEKKEGRKDPFLYNPRLKGPGVGKTTLVANEQVDVYVTLQNVFSFDLEIQDVSLLTDGVPFVTTPLPIMLPASSVQTVRVTGMAPAAGSLQIKGVNVRLMDGSAAEILLPVADAAGSKRDSKRRSHILADAARTKRQGLEARNSMLLSADGLPALPTQQDEHKWLECQIVEEQPLLWIKQTSLTHGTVMLYNGEKSIIRITLENSSTVPVDFVKLSFEDSVSREAQIVVAEGELSPEQAYEIDYDALNRPVFSWDSPGDLVIPPGGRTVLTVYCLGKVGCVDGSIRIDYGYINRKEESASSTFYTRRLTFPILFTVYHTLECYSLDVAPSSEDKQTGSVNGPTSQPAFSASTDDSLRRALKETDDRDVLFCINIRNVYGVPFEVALGTAQTADESAEPLVVTRLVPPGATERLVLPIRRQGLTQEERSRAIPSLTGRQYVVQKGKRSEAELARTREAFWFRENLLQLVEISWREPGSLRSGTLSLRDQALAGAQLDAFRLDELAVSLTVEPRNKETLQAMDFVDLRINVANNLERPLRPYVRLEAIPTSSNDSSWTSPAPPPAPRRVSSLPATPVPVAKTVAFDGVLDATLPLLQPGESASHVVGAVLLASGTYNFRAAAEEIVPTSSIPPTVCFSPNVAVNVA</sequence>
<dbReference type="InterPro" id="IPR058565">
    <property type="entry name" value="Ig_TRAPPC9_Trs120_1st"/>
</dbReference>
<accession>A0AAF0Y0T6</accession>
<feature type="domain" description="Trs120/TRAPPC9 TPR region" evidence="5">
    <location>
        <begin position="560"/>
        <end position="840"/>
    </location>
</feature>
<comment type="subcellular location">
    <subcellularLocation>
        <location evidence="1">Golgi apparatus</location>
    </subcellularLocation>
</comment>
<evidence type="ECO:0000259" key="6">
    <source>
        <dbReference type="Pfam" id="PF26254"/>
    </source>
</evidence>
<dbReference type="InterPro" id="IPR058564">
    <property type="entry name" value="TPR_TRAPPC9_Trs120"/>
</dbReference>
<evidence type="ECO:0000313" key="10">
    <source>
        <dbReference type="Proteomes" id="UP000827549"/>
    </source>
</evidence>
<feature type="domain" description="Trs120/TRAPPC9 fourth Ig-like" evidence="8">
    <location>
        <begin position="1394"/>
        <end position="1510"/>
    </location>
</feature>